<dbReference type="AlphaFoldDB" id="A0A1H0M062"/>
<reference evidence="1 2" key="1">
    <citation type="submission" date="2016-10" db="EMBL/GenBank/DDBJ databases">
        <authorList>
            <person name="de Groot N.N."/>
        </authorList>
    </citation>
    <scope>NUCLEOTIDE SEQUENCE [LARGE SCALE GENOMIC DNA]</scope>
    <source>
        <strain evidence="1 2">DSM 12130</strain>
    </source>
</reference>
<dbReference type="InterPro" id="IPR016024">
    <property type="entry name" value="ARM-type_fold"/>
</dbReference>
<dbReference type="RefSeq" id="WP_092220237.1">
    <property type="nucleotide sequence ID" value="NZ_FNJI01000005.1"/>
</dbReference>
<dbReference type="OrthoDB" id="5432178at2"/>
<proteinExistence type="predicted"/>
<evidence type="ECO:0008006" key="3">
    <source>
        <dbReference type="Google" id="ProtNLM"/>
    </source>
</evidence>
<dbReference type="Proteomes" id="UP000199073">
    <property type="component" value="Unassembled WGS sequence"/>
</dbReference>
<dbReference type="SUPFAM" id="SSF48371">
    <property type="entry name" value="ARM repeat"/>
    <property type="match status" value="1"/>
</dbReference>
<name>A0A1H0M062_9BACT</name>
<sequence>MKPDRAEVSDKELKRVIADFLDMGHVENIVAMFLREPRYYAWTGEILHDERLSVRLGVMVLFEELQLVDPENLHLAIASLAEVVRHGQPLYRGEAVSLLGVINTCDARYIIERALDDEDVHVREMAKLTLADMI</sequence>
<dbReference type="InterPro" id="IPR011989">
    <property type="entry name" value="ARM-like"/>
</dbReference>
<evidence type="ECO:0000313" key="1">
    <source>
        <dbReference type="EMBL" id="SDO73580.1"/>
    </source>
</evidence>
<dbReference type="Gene3D" id="1.25.10.10">
    <property type="entry name" value="Leucine-rich Repeat Variant"/>
    <property type="match status" value="1"/>
</dbReference>
<evidence type="ECO:0000313" key="2">
    <source>
        <dbReference type="Proteomes" id="UP000199073"/>
    </source>
</evidence>
<protein>
    <recommendedName>
        <fullName evidence="3">HEAT repeat-containing protein</fullName>
    </recommendedName>
</protein>
<keyword evidence="2" id="KW-1185">Reference proteome</keyword>
<dbReference type="EMBL" id="FNJI01000005">
    <property type="protein sequence ID" value="SDO73580.1"/>
    <property type="molecule type" value="Genomic_DNA"/>
</dbReference>
<dbReference type="STRING" id="91360.SAMN05660330_00919"/>
<gene>
    <name evidence="1" type="ORF">SAMN05660330_00919</name>
</gene>
<accession>A0A1H0M062</accession>
<organism evidence="1 2">
    <name type="scientific">Desulforhopalus singaporensis</name>
    <dbReference type="NCBI Taxonomy" id="91360"/>
    <lineage>
        <taxon>Bacteria</taxon>
        <taxon>Pseudomonadati</taxon>
        <taxon>Thermodesulfobacteriota</taxon>
        <taxon>Desulfobulbia</taxon>
        <taxon>Desulfobulbales</taxon>
        <taxon>Desulfocapsaceae</taxon>
        <taxon>Desulforhopalus</taxon>
    </lineage>
</organism>